<dbReference type="Proteomes" id="UP000821845">
    <property type="component" value="Chromosome 3"/>
</dbReference>
<accession>A0ACB7STC3</accession>
<evidence type="ECO:0000313" key="2">
    <source>
        <dbReference type="Proteomes" id="UP000821845"/>
    </source>
</evidence>
<proteinExistence type="predicted"/>
<name>A0ACB7STC3_HYAAI</name>
<reference evidence="1" key="1">
    <citation type="submission" date="2020-05" db="EMBL/GenBank/DDBJ databases">
        <title>Large-scale comparative analyses of tick genomes elucidate their genetic diversity and vector capacities.</title>
        <authorList>
            <person name="Jia N."/>
            <person name="Wang J."/>
            <person name="Shi W."/>
            <person name="Du L."/>
            <person name="Sun Y."/>
            <person name="Zhan W."/>
            <person name="Jiang J."/>
            <person name="Wang Q."/>
            <person name="Zhang B."/>
            <person name="Ji P."/>
            <person name="Sakyi L.B."/>
            <person name="Cui X."/>
            <person name="Yuan T."/>
            <person name="Jiang B."/>
            <person name="Yang W."/>
            <person name="Lam T.T.-Y."/>
            <person name="Chang Q."/>
            <person name="Ding S."/>
            <person name="Wang X."/>
            <person name="Zhu J."/>
            <person name="Ruan X."/>
            <person name="Zhao L."/>
            <person name="Wei J."/>
            <person name="Que T."/>
            <person name="Du C."/>
            <person name="Cheng J."/>
            <person name="Dai P."/>
            <person name="Han X."/>
            <person name="Huang E."/>
            <person name="Gao Y."/>
            <person name="Liu J."/>
            <person name="Shao H."/>
            <person name="Ye R."/>
            <person name="Li L."/>
            <person name="Wei W."/>
            <person name="Wang X."/>
            <person name="Wang C."/>
            <person name="Yang T."/>
            <person name="Huo Q."/>
            <person name="Li W."/>
            <person name="Guo W."/>
            <person name="Chen H."/>
            <person name="Zhou L."/>
            <person name="Ni X."/>
            <person name="Tian J."/>
            <person name="Zhou Y."/>
            <person name="Sheng Y."/>
            <person name="Liu T."/>
            <person name="Pan Y."/>
            <person name="Xia L."/>
            <person name="Li J."/>
            <person name="Zhao F."/>
            <person name="Cao W."/>
        </authorList>
    </citation>
    <scope>NUCLEOTIDE SEQUENCE</scope>
    <source>
        <strain evidence="1">Hyas-2018</strain>
    </source>
</reference>
<gene>
    <name evidence="1" type="ORF">HPB50_025837</name>
</gene>
<protein>
    <submittedName>
        <fullName evidence="1">Uncharacterized protein</fullName>
    </submittedName>
</protein>
<comment type="caution">
    <text evidence="1">The sequence shown here is derived from an EMBL/GenBank/DDBJ whole genome shotgun (WGS) entry which is preliminary data.</text>
</comment>
<organism evidence="1 2">
    <name type="scientific">Hyalomma asiaticum</name>
    <name type="common">Tick</name>
    <dbReference type="NCBI Taxonomy" id="266040"/>
    <lineage>
        <taxon>Eukaryota</taxon>
        <taxon>Metazoa</taxon>
        <taxon>Ecdysozoa</taxon>
        <taxon>Arthropoda</taxon>
        <taxon>Chelicerata</taxon>
        <taxon>Arachnida</taxon>
        <taxon>Acari</taxon>
        <taxon>Parasitiformes</taxon>
        <taxon>Ixodida</taxon>
        <taxon>Ixodoidea</taxon>
        <taxon>Ixodidae</taxon>
        <taxon>Hyalomminae</taxon>
        <taxon>Hyalomma</taxon>
    </lineage>
</organism>
<evidence type="ECO:0000313" key="1">
    <source>
        <dbReference type="EMBL" id="KAH6937191.1"/>
    </source>
</evidence>
<dbReference type="EMBL" id="CM023483">
    <property type="protein sequence ID" value="KAH6937191.1"/>
    <property type="molecule type" value="Genomic_DNA"/>
</dbReference>
<keyword evidence="2" id="KW-1185">Reference proteome</keyword>
<sequence>MEDCVDRDFIDGYMRKIEENKKSNSHFSLSHLEGSAINLYGAATNGVRTAILWHLYIAASDPDGMQARVQREIDSVIGSEKPVVWEDRHRLPYTMASVLETLRWRITAPIGIHRIAISDTEICGYHIPAGTFVIANLWSLHNDPAYWCNPRDYDPTRFLNADAKELAEKPPAFLPFSIGKRACPGEALGLKEVFLYVASLLQKFRVLPEDGTVISLDPRSGFNSVVDDMQRLRFVRRRANSLSAGS</sequence>